<evidence type="ECO:0000256" key="1">
    <source>
        <dbReference type="SAM" id="MobiDB-lite"/>
    </source>
</evidence>
<proteinExistence type="predicted"/>
<sequence>MCDHNLSTICAKLQSCSLTERIQLYYDSCDSLKRLYSQILQDPHGHDRSRAMKMFSKCLGLFVCDFDKLFDDILPKELLIDLCASFLDPLLQFYLILESPAPSPLYSILKGCVYHNLDLGAIKLWECVEPMVNNVFDRQVFSLNSDIANSVIVLCSYASCIPSLRPSVRAVLPRLPFRWFLFHSPNKINWFALFRNICLSDVDNSASPDGVSFIAPFVGYEFLNYTFYPYNPLEVSLIFDILSLTSLSKSKRDIISQFNKFTIIPTIVSKGSFECVYLLKYIVSLTGRNDIRAQLFIKFAKIVKDLETKLIPPVPTSSICAVKDTDTVIGKDVEICRGEMEDLCDRKFIFGESFADFDMVYHAKGYIQVFKAALNSYLSDFSLSSLEELYHFIIRDSVYSQQIEILKLWIEPLRQHLESIRSLSKIPPSQLPSITQAFKIVWAFCCVSDEYGKIYRGSFSSKDIGLLPTKDIIQLIDTFTPLMCSILTKIFESYSRGELLPCAGQLEVLFMGYYSTMPYEIMKMPIQMVTTYLQCMPTSISPLLVFIRKYLTFWEFLRDDLAEKYSPPIVPRSKDTSSLSKLLFSSKCLFRSFRNYIRALKSIPLFKCFGMIEFVIDNFCPIFLEILHMIILAEYGPNSWILKRKACFIIRLIFDIFSDLAECLELIPGLCRDYQRTNTYSSSSSSSSHSSQGKEGNSVEYICDDGESKFSSCVSKMKLQLFDICKSSTKLFQEHSQTFQTYNYKAFPCLSASFCSFFTITVFSHFSRIDLKQCGNEKVLEEFGELCSILSTIVSKIIKERLSSNYPLSNFHVITRIFKIISFIVLIPDSFADFSLSFVLQKGEKLLTMYNHQLSPSEIFSPARRKHLKSFIRLYRSRRFHNTLHLVRLSVVKDIPAISLIPHFKVLSLKRSASFEFSVGFVSPFPMVQQKTPRMFYESCEDNNNDEADVLIADEESMIENIVALQCLNIYHFENGFFDVCQESADKLDVTGLSLVSKKPKVSKKTKFKERTRSKGSPDDKLDVTGLSLVSKKPKVSKKTKFKERTRSKGSPDGPLSSQSQLFLMKYSDSRTMLQAAYDFIENTSACVEILFNDKLPLWMRKRIRTVDQLWK</sequence>
<evidence type="ECO:0000313" key="3">
    <source>
        <dbReference type="Proteomes" id="UP001057375"/>
    </source>
</evidence>
<dbReference type="EMBL" id="BQXS01011288">
    <property type="protein sequence ID" value="GKT36731.1"/>
    <property type="molecule type" value="Genomic_DNA"/>
</dbReference>
<evidence type="ECO:0000313" key="2">
    <source>
        <dbReference type="EMBL" id="GKT36731.1"/>
    </source>
</evidence>
<gene>
    <name evidence="2" type="ORF">ADUPG1_009638</name>
</gene>
<keyword evidence="3" id="KW-1185">Reference proteome</keyword>
<accession>A0ABQ5KWB8</accession>
<feature type="region of interest" description="Disordered" evidence="1">
    <location>
        <begin position="1034"/>
        <end position="1057"/>
    </location>
</feature>
<protein>
    <submittedName>
        <fullName evidence="2">Uncharacterized protein</fullName>
    </submittedName>
</protein>
<reference evidence="2" key="1">
    <citation type="submission" date="2022-03" db="EMBL/GenBank/DDBJ databases">
        <title>Draft genome sequence of Aduncisulcus paluster, a free-living microaerophilic Fornicata.</title>
        <authorList>
            <person name="Yuyama I."/>
            <person name="Kume K."/>
            <person name="Tamura T."/>
            <person name="Inagaki Y."/>
            <person name="Hashimoto T."/>
        </authorList>
    </citation>
    <scope>NUCLEOTIDE SEQUENCE</scope>
    <source>
        <strain evidence="2">NY0171</strain>
    </source>
</reference>
<feature type="compositionally biased region" description="Basic residues" evidence="1">
    <location>
        <begin position="1034"/>
        <end position="1048"/>
    </location>
</feature>
<name>A0ABQ5KWB8_9EUKA</name>
<comment type="caution">
    <text evidence="2">The sequence shown here is derived from an EMBL/GenBank/DDBJ whole genome shotgun (WGS) entry which is preliminary data.</text>
</comment>
<organism evidence="2 3">
    <name type="scientific">Aduncisulcus paluster</name>
    <dbReference type="NCBI Taxonomy" id="2918883"/>
    <lineage>
        <taxon>Eukaryota</taxon>
        <taxon>Metamonada</taxon>
        <taxon>Carpediemonas-like organisms</taxon>
        <taxon>Aduncisulcus</taxon>
    </lineage>
</organism>
<dbReference type="Proteomes" id="UP001057375">
    <property type="component" value="Unassembled WGS sequence"/>
</dbReference>